<proteinExistence type="predicted"/>
<dbReference type="Proteomes" id="UP000295681">
    <property type="component" value="Unassembled WGS sequence"/>
</dbReference>
<dbReference type="STRING" id="907931.GCA_000165675_00352"/>
<keyword evidence="2" id="KW-1185">Reference proteome</keyword>
<dbReference type="AlphaFoldDB" id="A0A4R5NBD6"/>
<name>A0A4R5NBD6_9LACO</name>
<reference evidence="1 2" key="1">
    <citation type="journal article" date="2019" name="Appl. Microbiol. Biotechnol.">
        <title>Uncovering carbohydrate metabolism through a genotype-phenotype association study of 56 lactic acid bacteria genomes.</title>
        <authorList>
            <person name="Buron-Moles G."/>
            <person name="Chailyan A."/>
            <person name="Dolejs I."/>
            <person name="Forster J."/>
            <person name="Miks M.H."/>
        </authorList>
    </citation>
    <scope>NUCLEOTIDE SEQUENCE [LARGE SCALE GENOMIC DNA]</scope>
    <source>
        <strain evidence="1 2">ATCC 700006</strain>
    </source>
</reference>
<evidence type="ECO:0000313" key="1">
    <source>
        <dbReference type="EMBL" id="TDG69401.1"/>
    </source>
</evidence>
<dbReference type="EMBL" id="PUFI01000005">
    <property type="protein sequence ID" value="TDG69401.1"/>
    <property type="molecule type" value="Genomic_DNA"/>
</dbReference>
<evidence type="ECO:0000313" key="2">
    <source>
        <dbReference type="Proteomes" id="UP000295681"/>
    </source>
</evidence>
<sequence>MDKIFNVDGYEFAMVHKVFGQDIFTATVTDTEAVVNWIGCKKFNMDDHVDYVSKYEMRDHIKRTINREVSTWFIKQKNPNKLPPFDGIIINRAGKANRL</sequence>
<organism evidence="1 2">
    <name type="scientific">Leuconostoc fallax</name>
    <dbReference type="NCBI Taxonomy" id="1251"/>
    <lineage>
        <taxon>Bacteria</taxon>
        <taxon>Bacillati</taxon>
        <taxon>Bacillota</taxon>
        <taxon>Bacilli</taxon>
        <taxon>Lactobacillales</taxon>
        <taxon>Lactobacillaceae</taxon>
        <taxon>Leuconostoc</taxon>
    </lineage>
</organism>
<comment type="caution">
    <text evidence="1">The sequence shown here is derived from an EMBL/GenBank/DDBJ whole genome shotgun (WGS) entry which is preliminary data.</text>
</comment>
<gene>
    <name evidence="1" type="ORF">C5L23_000863</name>
</gene>
<protein>
    <submittedName>
        <fullName evidence="1">Uncharacterized protein</fullName>
    </submittedName>
</protein>
<dbReference type="RefSeq" id="WP_010008458.1">
    <property type="nucleotide sequence ID" value="NZ_JAGYGP010000006.1"/>
</dbReference>
<accession>A0A4R5NBD6</accession>